<organism evidence="3 4">
    <name type="scientific">Rhodococcus rhodnii LMG 5362</name>
    <dbReference type="NCBI Taxonomy" id="1273125"/>
    <lineage>
        <taxon>Bacteria</taxon>
        <taxon>Bacillati</taxon>
        <taxon>Actinomycetota</taxon>
        <taxon>Actinomycetes</taxon>
        <taxon>Mycobacteriales</taxon>
        <taxon>Nocardiaceae</taxon>
        <taxon>Rhodococcus</taxon>
    </lineage>
</organism>
<feature type="region of interest" description="Disordered" evidence="1">
    <location>
        <begin position="57"/>
        <end position="87"/>
    </location>
</feature>
<evidence type="ECO:0000256" key="1">
    <source>
        <dbReference type="SAM" id="MobiDB-lite"/>
    </source>
</evidence>
<dbReference type="InterPro" id="IPR053779">
    <property type="entry name" value="GlpR"/>
</dbReference>
<dbReference type="Proteomes" id="UP000013525">
    <property type="component" value="Unassembled WGS sequence"/>
</dbReference>
<evidence type="ECO:0008006" key="5">
    <source>
        <dbReference type="Google" id="ProtNLM"/>
    </source>
</evidence>
<feature type="transmembrane region" description="Helical" evidence="2">
    <location>
        <begin position="15"/>
        <end position="34"/>
    </location>
</feature>
<keyword evidence="2" id="KW-0812">Transmembrane</keyword>
<comment type="caution">
    <text evidence="3">The sequence shown here is derived from an EMBL/GenBank/DDBJ whole genome shotgun (WGS) entry which is preliminary data.</text>
</comment>
<evidence type="ECO:0000256" key="2">
    <source>
        <dbReference type="SAM" id="Phobius"/>
    </source>
</evidence>
<dbReference type="eggNOG" id="ENOG50334B8">
    <property type="taxonomic scope" value="Bacteria"/>
</dbReference>
<keyword evidence="4" id="KW-1185">Reference proteome</keyword>
<sequence length="295" mass="33686">MQVDGSWGGGVVPNSFLVIALVAVWLFVLVPMLVTKRPRILQTTDVALATRVLHRGDARRSRRGPATGHRSDPHWQPEIDDPGYTAEDRMDTRDEMLDDDQGERDLHDADLQDADLHDEYDSYHEHDEDYDDGYRPIRRGRGGFDPEADAIARATRYRFRQRTLLGAVFVAIMAGALALILSPMLWWAFGAAVIGAGGYLVYLRRQVRIEQDIRRRRTARLRRAHLGVESEADHDLDVVPTRLRRPGAVVLEADDEDPAFDHLDSYEDYAYRNDTDHDEFDGYEYDHGFRRAAGQ</sequence>
<accession>R7WQQ8</accession>
<evidence type="ECO:0000313" key="3">
    <source>
        <dbReference type="EMBL" id="EOM77620.1"/>
    </source>
</evidence>
<dbReference type="EMBL" id="APMY01000031">
    <property type="protein sequence ID" value="EOM77620.1"/>
    <property type="molecule type" value="Genomic_DNA"/>
</dbReference>
<evidence type="ECO:0000313" key="4">
    <source>
        <dbReference type="Proteomes" id="UP000013525"/>
    </source>
</evidence>
<reference evidence="3 4" key="1">
    <citation type="journal article" date="2013" name="Genome Announc.">
        <title>Draft Genome Sequence of Rhodococcus rhodnii Strain LMG5362, a Symbiont of Rhodnius prolixus (Hemiptera, Reduviidae, Triatominae), the Principle Vector of Trypanosoma cruzi.</title>
        <authorList>
            <person name="Pachebat J.A."/>
            <person name="van Keulen G."/>
            <person name="Whitten M.M."/>
            <person name="Girdwood S."/>
            <person name="Del Sol R."/>
            <person name="Dyson P.J."/>
            <person name="Facey P.D."/>
        </authorList>
    </citation>
    <scope>NUCLEOTIDE SEQUENCE [LARGE SCALE GENOMIC DNA]</scope>
    <source>
        <strain evidence="3 4">LMG 5362</strain>
    </source>
</reference>
<feature type="transmembrane region" description="Helical" evidence="2">
    <location>
        <begin position="163"/>
        <end position="180"/>
    </location>
</feature>
<keyword evidence="2" id="KW-1133">Transmembrane helix</keyword>
<protein>
    <recommendedName>
        <fullName evidence="5">Transmembrane protein</fullName>
    </recommendedName>
</protein>
<keyword evidence="2" id="KW-0472">Membrane</keyword>
<proteinExistence type="predicted"/>
<name>R7WQQ8_9NOCA</name>
<gene>
    <name evidence="3" type="ORF">Rrhod_1031</name>
</gene>
<dbReference type="PATRIC" id="fig|1273125.3.peg.993"/>
<dbReference type="AlphaFoldDB" id="R7WQQ8"/>
<dbReference type="NCBIfam" id="NF045516">
    <property type="entry name" value="GlpR"/>
    <property type="match status" value="1"/>
</dbReference>
<feature type="transmembrane region" description="Helical" evidence="2">
    <location>
        <begin position="186"/>
        <end position="203"/>
    </location>
</feature>